<dbReference type="Pfam" id="PF13365">
    <property type="entry name" value="Trypsin_2"/>
    <property type="match status" value="1"/>
</dbReference>
<dbReference type="SUPFAM" id="SSF50494">
    <property type="entry name" value="Trypsin-like serine proteases"/>
    <property type="match status" value="1"/>
</dbReference>
<reference evidence="1 2" key="1">
    <citation type="submission" date="2020-06" db="EMBL/GenBank/DDBJ databases">
        <title>Actinomadura xiongansis sp. nov., isolated from soil of Baiyangdian.</title>
        <authorList>
            <person name="Zhang X."/>
        </authorList>
    </citation>
    <scope>NUCLEOTIDE SEQUENCE [LARGE SCALE GENOMIC DNA]</scope>
    <source>
        <strain evidence="1 2">HBUM206468</strain>
    </source>
</reference>
<dbReference type="EMBL" id="JABVEC010000030">
    <property type="protein sequence ID" value="MBC6469691.1"/>
    <property type="molecule type" value="Genomic_DNA"/>
</dbReference>
<accession>A0ABR7LY62</accession>
<dbReference type="Gene3D" id="2.40.10.10">
    <property type="entry name" value="Trypsin-like serine proteases"/>
    <property type="match status" value="2"/>
</dbReference>
<name>A0ABR7LY62_9ACTN</name>
<dbReference type="InterPro" id="IPR009003">
    <property type="entry name" value="Peptidase_S1_PA"/>
</dbReference>
<protein>
    <submittedName>
        <fullName evidence="1">Trypsin-like peptidase domain-containing protein</fullName>
    </submittedName>
</protein>
<evidence type="ECO:0000313" key="2">
    <source>
        <dbReference type="Proteomes" id="UP000805614"/>
    </source>
</evidence>
<comment type="caution">
    <text evidence="1">The sequence shown here is derived from an EMBL/GenBank/DDBJ whole genome shotgun (WGS) entry which is preliminary data.</text>
</comment>
<dbReference type="Proteomes" id="UP000805614">
    <property type="component" value="Unassembled WGS sequence"/>
</dbReference>
<proteinExistence type="predicted"/>
<dbReference type="InterPro" id="IPR043504">
    <property type="entry name" value="Peptidase_S1_PA_chymotrypsin"/>
</dbReference>
<keyword evidence="2" id="KW-1185">Reference proteome</keyword>
<organism evidence="1 2">
    <name type="scientific">Actinomadura alba</name>
    <dbReference type="NCBI Taxonomy" id="406431"/>
    <lineage>
        <taxon>Bacteria</taxon>
        <taxon>Bacillati</taxon>
        <taxon>Actinomycetota</taxon>
        <taxon>Actinomycetes</taxon>
        <taxon>Streptosporangiales</taxon>
        <taxon>Thermomonosporaceae</taxon>
        <taxon>Actinomadura</taxon>
    </lineage>
</organism>
<evidence type="ECO:0000313" key="1">
    <source>
        <dbReference type="EMBL" id="MBC6469691.1"/>
    </source>
</evidence>
<sequence length="169" mass="18098">MINAHTVAGARRGIEAITKNGVRYRAMVVLYDPRRDLAVLRVPGLTLPRLKFNFGARPGDSAVIAGFRKNDTSLSAGAAWIRAEQRAHGPDIYHAGQVTRRIYGIKGKVEQGMSGAPLLATDGTVYGVVFADHIDDPNLGYALTADEVAPSARDGHDRSLAVSTRGCSK</sequence>
<gene>
    <name evidence="1" type="ORF">HKK74_29995</name>
</gene>